<dbReference type="InterPro" id="IPR023430">
    <property type="entry name" value="Pept_HybD-like_dom_sf"/>
</dbReference>
<dbReference type="SUPFAM" id="SSF53163">
    <property type="entry name" value="HybD-like"/>
    <property type="match status" value="1"/>
</dbReference>
<reference evidence="6" key="1">
    <citation type="submission" date="2015-10" db="EMBL/GenBank/DDBJ databases">
        <title>Complete Genome Sequence of Aeromonas schubertii strain WL1483.</title>
        <authorList>
            <person name="Liu L."/>
        </authorList>
    </citation>
    <scope>NUCLEOTIDE SEQUENCE [LARGE SCALE GENOMIC DNA]</scope>
    <source>
        <strain evidence="6">WL1483</strain>
    </source>
</reference>
<sequence length="176" mass="18664">MNTLILGVGNLLLSDEAVGVRIVEALERDYRFAPGTLLLDGGTAGMELLEAMASRDHIILVDAVRSGNPPGTVVTLKDEEIPTLFGRKISPHQLGLADVLSALHMTGESPKRLTLIGGEPASLEPRIGLTPVVAAAMGEAKGRILTLLAELGSPAIALSEEERAEMRKEGLWRSPI</sequence>
<dbReference type="NCBIfam" id="TIGR00072">
    <property type="entry name" value="hydrog_prot"/>
    <property type="match status" value="1"/>
</dbReference>
<keyword evidence="4" id="KW-0378">Hydrolase</keyword>
<organism evidence="5 6">
    <name type="scientific">Aeromonas schubertii</name>
    <dbReference type="NCBI Taxonomy" id="652"/>
    <lineage>
        <taxon>Bacteria</taxon>
        <taxon>Pseudomonadati</taxon>
        <taxon>Pseudomonadota</taxon>
        <taxon>Gammaproteobacteria</taxon>
        <taxon>Aeromonadales</taxon>
        <taxon>Aeromonadaceae</taxon>
        <taxon>Aeromonas</taxon>
    </lineage>
</organism>
<dbReference type="Gene3D" id="3.40.50.1450">
    <property type="entry name" value="HybD-like"/>
    <property type="match status" value="1"/>
</dbReference>
<dbReference type="CDD" id="cd06062">
    <property type="entry name" value="H2MP_MemB-H2up"/>
    <property type="match status" value="1"/>
</dbReference>
<dbReference type="PATRIC" id="fig|652.5.peg.1962"/>
<dbReference type="PANTHER" id="PTHR30302:SF1">
    <property type="entry name" value="HYDROGENASE 2 MATURATION PROTEASE"/>
    <property type="match status" value="1"/>
</dbReference>
<name>A0A0S2SEI1_9GAMM</name>
<comment type="similarity">
    <text evidence="1">Belongs to the peptidase A31 family.</text>
</comment>
<evidence type="ECO:0000313" key="5">
    <source>
        <dbReference type="EMBL" id="ALP40121.1"/>
    </source>
</evidence>
<evidence type="ECO:0000256" key="3">
    <source>
        <dbReference type="ARBA" id="ARBA00022750"/>
    </source>
</evidence>
<dbReference type="GO" id="GO:0008047">
    <property type="term" value="F:enzyme activator activity"/>
    <property type="evidence" value="ECO:0007669"/>
    <property type="project" value="InterPro"/>
</dbReference>
<evidence type="ECO:0000256" key="4">
    <source>
        <dbReference type="ARBA" id="ARBA00022801"/>
    </source>
</evidence>
<protein>
    <submittedName>
        <fullName evidence="5">Hydrogenase 2 maturation endopeptidase</fullName>
    </submittedName>
</protein>
<evidence type="ECO:0000256" key="2">
    <source>
        <dbReference type="ARBA" id="ARBA00022670"/>
    </source>
</evidence>
<gene>
    <name evidence="5" type="primary">hybD</name>
    <name evidence="5" type="ORF">WL1483_702</name>
</gene>
<evidence type="ECO:0000313" key="6">
    <source>
        <dbReference type="Proteomes" id="UP000058114"/>
    </source>
</evidence>
<dbReference type="GO" id="GO:0004190">
    <property type="term" value="F:aspartic-type endopeptidase activity"/>
    <property type="evidence" value="ECO:0007669"/>
    <property type="project" value="UniProtKB-KW"/>
</dbReference>
<dbReference type="PANTHER" id="PTHR30302">
    <property type="entry name" value="HYDROGENASE 1 MATURATION PROTEASE"/>
    <property type="match status" value="1"/>
</dbReference>
<evidence type="ECO:0000256" key="1">
    <source>
        <dbReference type="ARBA" id="ARBA00006814"/>
    </source>
</evidence>
<dbReference type="GO" id="GO:0016485">
    <property type="term" value="P:protein processing"/>
    <property type="evidence" value="ECO:0007669"/>
    <property type="project" value="TreeGrafter"/>
</dbReference>
<dbReference type="Proteomes" id="UP000058114">
    <property type="component" value="Chromosome"/>
</dbReference>
<dbReference type="InterPro" id="IPR000671">
    <property type="entry name" value="Peptidase_A31"/>
</dbReference>
<dbReference type="Pfam" id="PF01750">
    <property type="entry name" value="HycI"/>
    <property type="match status" value="1"/>
</dbReference>
<keyword evidence="3" id="KW-0064">Aspartyl protease</keyword>
<proteinExistence type="inferred from homology"/>
<dbReference type="AlphaFoldDB" id="A0A0S2SEI1"/>
<dbReference type="RefSeq" id="WP_060585769.1">
    <property type="nucleotide sequence ID" value="NZ_CP013067.1"/>
</dbReference>
<dbReference type="NCBIfam" id="NF007777">
    <property type="entry name" value="PRK10466.1"/>
    <property type="match status" value="1"/>
</dbReference>
<keyword evidence="2" id="KW-0645">Protease</keyword>
<dbReference type="EMBL" id="CP013067">
    <property type="protein sequence ID" value="ALP40121.1"/>
    <property type="molecule type" value="Genomic_DNA"/>
</dbReference>
<reference evidence="5 6" key="2">
    <citation type="journal article" date="2016" name="Genome Announc.">
        <title>Complete Genome Sequence of the Highly Virulent Aeromonas schubertii Strain WL1483, Isolated from Diseased Snakehead Fish (Channa argus) in China.</title>
        <authorList>
            <person name="Liu L."/>
            <person name="Li N."/>
            <person name="Zhang D."/>
            <person name="Fu X."/>
            <person name="Shi C."/>
            <person name="Lin Q."/>
            <person name="Hao G."/>
        </authorList>
    </citation>
    <scope>NUCLEOTIDE SEQUENCE [LARGE SCALE GENOMIC DNA]</scope>
    <source>
        <strain evidence="5 6">WL1483</strain>
    </source>
</reference>
<dbReference type="PRINTS" id="PR00446">
    <property type="entry name" value="HYDRGNUPTAKE"/>
</dbReference>
<dbReference type="KEGG" id="asr:WL1483_702"/>
<accession>A0A0S2SEI1</accession>